<dbReference type="Gramene" id="Os05t0212350-00">
    <property type="protein sequence ID" value="Os05t0212350-00"/>
    <property type="gene ID" value="Os05g0212350"/>
</dbReference>
<dbReference type="EMBL" id="AP014961">
    <property type="protein sequence ID" value="BAS92804.1"/>
    <property type="molecule type" value="Genomic_DNA"/>
</dbReference>
<reference evidence="2 3" key="2">
    <citation type="journal article" date="2013" name="Plant Cell Physiol.">
        <title>Rice Annotation Project Database (RAP-DB): an integrative and interactive database for rice genomics.</title>
        <authorList>
            <person name="Sakai H."/>
            <person name="Lee S.S."/>
            <person name="Tanaka T."/>
            <person name="Numa H."/>
            <person name="Kim J."/>
            <person name="Kawahara Y."/>
            <person name="Wakimoto H."/>
            <person name="Yang C.C."/>
            <person name="Iwamoto M."/>
            <person name="Abe T."/>
            <person name="Yamada Y."/>
            <person name="Muto A."/>
            <person name="Inokuchi H."/>
            <person name="Ikemura T."/>
            <person name="Matsumoto T."/>
            <person name="Sasaki T."/>
            <person name="Itoh T."/>
        </authorList>
    </citation>
    <scope>NUCLEOTIDE SEQUENCE [LARGE SCALE GENOMIC DNA]</scope>
    <source>
        <strain evidence="3">cv. Nipponbare</strain>
    </source>
</reference>
<dbReference type="PaxDb" id="39947-A0A0P0WJE5"/>
<evidence type="ECO:0000313" key="3">
    <source>
        <dbReference type="Proteomes" id="UP000059680"/>
    </source>
</evidence>
<evidence type="ECO:0000256" key="1">
    <source>
        <dbReference type="SAM" id="MobiDB-lite"/>
    </source>
</evidence>
<dbReference type="Proteomes" id="UP000059680">
    <property type="component" value="Chromosome 5"/>
</dbReference>
<keyword evidence="3" id="KW-1185">Reference proteome</keyword>
<organism evidence="2 3">
    <name type="scientific">Oryza sativa subsp. japonica</name>
    <name type="common">Rice</name>
    <dbReference type="NCBI Taxonomy" id="39947"/>
    <lineage>
        <taxon>Eukaryota</taxon>
        <taxon>Viridiplantae</taxon>
        <taxon>Streptophyta</taxon>
        <taxon>Embryophyta</taxon>
        <taxon>Tracheophyta</taxon>
        <taxon>Spermatophyta</taxon>
        <taxon>Magnoliopsida</taxon>
        <taxon>Liliopsida</taxon>
        <taxon>Poales</taxon>
        <taxon>Poaceae</taxon>
        <taxon>BOP clade</taxon>
        <taxon>Oryzoideae</taxon>
        <taxon>Oryzeae</taxon>
        <taxon>Oryzinae</taxon>
        <taxon>Oryza</taxon>
        <taxon>Oryza sativa</taxon>
    </lineage>
</organism>
<name>A0A0P0WJE5_ORYSJ</name>
<dbReference type="InParanoid" id="A0A0P0WJE5"/>
<proteinExistence type="predicted"/>
<reference evidence="3" key="1">
    <citation type="journal article" date="2005" name="Nature">
        <title>The map-based sequence of the rice genome.</title>
        <authorList>
            <consortium name="International rice genome sequencing project (IRGSP)"/>
            <person name="Matsumoto T."/>
            <person name="Wu J."/>
            <person name="Kanamori H."/>
            <person name="Katayose Y."/>
            <person name="Fujisawa M."/>
            <person name="Namiki N."/>
            <person name="Mizuno H."/>
            <person name="Yamamoto K."/>
            <person name="Antonio B.A."/>
            <person name="Baba T."/>
            <person name="Sakata K."/>
            <person name="Nagamura Y."/>
            <person name="Aoki H."/>
            <person name="Arikawa K."/>
            <person name="Arita K."/>
            <person name="Bito T."/>
            <person name="Chiden Y."/>
            <person name="Fujitsuka N."/>
            <person name="Fukunaka R."/>
            <person name="Hamada M."/>
            <person name="Harada C."/>
            <person name="Hayashi A."/>
            <person name="Hijishita S."/>
            <person name="Honda M."/>
            <person name="Hosokawa S."/>
            <person name="Ichikawa Y."/>
            <person name="Idonuma A."/>
            <person name="Iijima M."/>
            <person name="Ikeda M."/>
            <person name="Ikeno M."/>
            <person name="Ito K."/>
            <person name="Ito S."/>
            <person name="Ito T."/>
            <person name="Ito Y."/>
            <person name="Ito Y."/>
            <person name="Iwabuchi A."/>
            <person name="Kamiya K."/>
            <person name="Karasawa W."/>
            <person name="Kurita K."/>
            <person name="Katagiri S."/>
            <person name="Kikuta A."/>
            <person name="Kobayashi H."/>
            <person name="Kobayashi N."/>
            <person name="Machita K."/>
            <person name="Maehara T."/>
            <person name="Masukawa M."/>
            <person name="Mizubayashi T."/>
            <person name="Mukai Y."/>
            <person name="Nagasaki H."/>
            <person name="Nagata Y."/>
            <person name="Naito S."/>
            <person name="Nakashima M."/>
            <person name="Nakama Y."/>
            <person name="Nakamichi Y."/>
            <person name="Nakamura M."/>
            <person name="Meguro A."/>
            <person name="Negishi M."/>
            <person name="Ohta I."/>
            <person name="Ohta T."/>
            <person name="Okamoto M."/>
            <person name="Ono N."/>
            <person name="Saji S."/>
            <person name="Sakaguchi M."/>
            <person name="Sakai K."/>
            <person name="Shibata M."/>
            <person name="Shimokawa T."/>
            <person name="Song J."/>
            <person name="Takazaki Y."/>
            <person name="Terasawa K."/>
            <person name="Tsugane M."/>
            <person name="Tsuji K."/>
            <person name="Ueda S."/>
            <person name="Waki K."/>
            <person name="Yamagata H."/>
            <person name="Yamamoto M."/>
            <person name="Yamamoto S."/>
            <person name="Yamane H."/>
            <person name="Yoshiki S."/>
            <person name="Yoshihara R."/>
            <person name="Yukawa K."/>
            <person name="Zhong H."/>
            <person name="Yano M."/>
            <person name="Yuan Q."/>
            <person name="Ouyang S."/>
            <person name="Liu J."/>
            <person name="Jones K.M."/>
            <person name="Gansberger K."/>
            <person name="Moffat K."/>
            <person name="Hill J."/>
            <person name="Bera J."/>
            <person name="Fadrosh D."/>
            <person name="Jin S."/>
            <person name="Johri S."/>
            <person name="Kim M."/>
            <person name="Overton L."/>
            <person name="Reardon M."/>
            <person name="Tsitrin T."/>
            <person name="Vuong H."/>
            <person name="Weaver B."/>
            <person name="Ciecko A."/>
            <person name="Tallon L."/>
            <person name="Jackson J."/>
            <person name="Pai G."/>
            <person name="Aken S.V."/>
            <person name="Utterback T."/>
            <person name="Reidmuller S."/>
            <person name="Feldblyum T."/>
            <person name="Hsiao J."/>
            <person name="Zismann V."/>
            <person name="Iobst S."/>
            <person name="de Vazeille A.R."/>
            <person name="Buell C.R."/>
            <person name="Ying K."/>
            <person name="Li Y."/>
            <person name="Lu T."/>
            <person name="Huang Y."/>
            <person name="Zhao Q."/>
            <person name="Feng Q."/>
            <person name="Zhang L."/>
            <person name="Zhu J."/>
            <person name="Weng Q."/>
            <person name="Mu J."/>
            <person name="Lu Y."/>
            <person name="Fan D."/>
            <person name="Liu Y."/>
            <person name="Guan J."/>
            <person name="Zhang Y."/>
            <person name="Yu S."/>
            <person name="Liu X."/>
            <person name="Zhang Y."/>
            <person name="Hong G."/>
            <person name="Han B."/>
            <person name="Choisne N."/>
            <person name="Demange N."/>
            <person name="Orjeda G."/>
            <person name="Samain S."/>
            <person name="Cattolico L."/>
            <person name="Pelletier E."/>
            <person name="Couloux A."/>
            <person name="Segurens B."/>
            <person name="Wincker P."/>
            <person name="D'Hont A."/>
            <person name="Scarpelli C."/>
            <person name="Weissenbach J."/>
            <person name="Salanoubat M."/>
            <person name="Quetier F."/>
            <person name="Yu Y."/>
            <person name="Kim H.R."/>
            <person name="Rambo T."/>
            <person name="Currie J."/>
            <person name="Collura K."/>
            <person name="Luo M."/>
            <person name="Yang T."/>
            <person name="Ammiraju J.S.S."/>
            <person name="Engler F."/>
            <person name="Soderlund C."/>
            <person name="Wing R.A."/>
            <person name="Palmer L.E."/>
            <person name="de la Bastide M."/>
            <person name="Spiegel L."/>
            <person name="Nascimento L."/>
            <person name="Zutavern T."/>
            <person name="O'Shaughnessy A."/>
            <person name="Dike S."/>
            <person name="Dedhia N."/>
            <person name="Preston R."/>
            <person name="Balija V."/>
            <person name="McCombie W.R."/>
            <person name="Chow T."/>
            <person name="Chen H."/>
            <person name="Chung M."/>
            <person name="Chen C."/>
            <person name="Shaw J."/>
            <person name="Wu H."/>
            <person name="Hsiao K."/>
            <person name="Chao Y."/>
            <person name="Chu M."/>
            <person name="Cheng C."/>
            <person name="Hour A."/>
            <person name="Lee P."/>
            <person name="Lin S."/>
            <person name="Lin Y."/>
            <person name="Liou J."/>
            <person name="Liu S."/>
            <person name="Hsing Y."/>
            <person name="Raghuvanshi S."/>
            <person name="Mohanty A."/>
            <person name="Bharti A.K."/>
            <person name="Gaur A."/>
            <person name="Gupta V."/>
            <person name="Kumar D."/>
            <person name="Ravi V."/>
            <person name="Vij S."/>
            <person name="Kapur A."/>
            <person name="Khurana P."/>
            <person name="Khurana P."/>
            <person name="Khurana J.P."/>
            <person name="Tyagi A.K."/>
            <person name="Gaikwad K."/>
            <person name="Singh A."/>
            <person name="Dalal V."/>
            <person name="Srivastava S."/>
            <person name="Dixit A."/>
            <person name="Pal A.K."/>
            <person name="Ghazi I.A."/>
            <person name="Yadav M."/>
            <person name="Pandit A."/>
            <person name="Bhargava A."/>
            <person name="Sureshbabu K."/>
            <person name="Batra K."/>
            <person name="Sharma T.R."/>
            <person name="Mohapatra T."/>
            <person name="Singh N.K."/>
            <person name="Messing J."/>
            <person name="Nelson A.B."/>
            <person name="Fuks G."/>
            <person name="Kavchok S."/>
            <person name="Keizer G."/>
            <person name="Linton E."/>
            <person name="Llaca V."/>
            <person name="Song R."/>
            <person name="Tanyolac B."/>
            <person name="Young S."/>
            <person name="Ho-Il K."/>
            <person name="Hahn J.H."/>
            <person name="Sangsakoo G."/>
            <person name="Vanavichit A."/>
            <person name="de Mattos Luiz.A.T."/>
            <person name="Zimmer P.D."/>
            <person name="Malone G."/>
            <person name="Dellagostin O."/>
            <person name="de Oliveira A.C."/>
            <person name="Bevan M."/>
            <person name="Bancroft I."/>
            <person name="Minx P."/>
            <person name="Cordum H."/>
            <person name="Wilson R."/>
            <person name="Cheng Z."/>
            <person name="Jin W."/>
            <person name="Jiang J."/>
            <person name="Leong S.A."/>
            <person name="Iwama H."/>
            <person name="Gojobori T."/>
            <person name="Itoh T."/>
            <person name="Niimura Y."/>
            <person name="Fujii Y."/>
            <person name="Habara T."/>
            <person name="Sakai H."/>
            <person name="Sato Y."/>
            <person name="Wilson G."/>
            <person name="Kumar K."/>
            <person name="McCouch S."/>
            <person name="Juretic N."/>
            <person name="Hoen D."/>
            <person name="Wright S."/>
            <person name="Bruskiewich R."/>
            <person name="Bureau T."/>
            <person name="Miyao A."/>
            <person name="Hirochika H."/>
            <person name="Nishikawa T."/>
            <person name="Kadowaki K."/>
            <person name="Sugiura M."/>
            <person name="Burr B."/>
            <person name="Sasaki T."/>
        </authorList>
    </citation>
    <scope>NUCLEOTIDE SEQUENCE [LARGE SCALE GENOMIC DNA]</scope>
    <source>
        <strain evidence="3">cv. Nipponbare</strain>
    </source>
</reference>
<gene>
    <name evidence="2" type="ordered locus">Os05g0212350</name>
    <name evidence="2" type="ORF">OSNPB_050212350</name>
</gene>
<feature type="region of interest" description="Disordered" evidence="1">
    <location>
        <begin position="56"/>
        <end position="79"/>
    </location>
</feature>
<evidence type="ECO:0000313" key="2">
    <source>
        <dbReference type="EMBL" id="BAS92804.1"/>
    </source>
</evidence>
<sequence>MPPGVLATLTAPLPTQEHTKNSAFCLYLCSAAAWSPARPWRRNLAARTCTPGYLTSHPNWLMDHPVPPSASPLPARYSR</sequence>
<protein>
    <submittedName>
        <fullName evidence="2">Os05g0212350 protein</fullName>
    </submittedName>
</protein>
<reference evidence="2 3" key="3">
    <citation type="journal article" date="2013" name="Rice">
        <title>Improvement of the Oryza sativa Nipponbare reference genome using next generation sequence and optical map data.</title>
        <authorList>
            <person name="Kawahara Y."/>
            <person name="de la Bastide M."/>
            <person name="Hamilton J.P."/>
            <person name="Kanamori H."/>
            <person name="McCombie W.R."/>
            <person name="Ouyang S."/>
            <person name="Schwartz D.C."/>
            <person name="Tanaka T."/>
            <person name="Wu J."/>
            <person name="Zhou S."/>
            <person name="Childs K.L."/>
            <person name="Davidson R.M."/>
            <person name="Lin H."/>
            <person name="Quesada-Ocampo L."/>
            <person name="Vaillancourt B."/>
            <person name="Sakai H."/>
            <person name="Lee S.S."/>
            <person name="Kim J."/>
            <person name="Numa H."/>
            <person name="Itoh T."/>
            <person name="Buell C.R."/>
            <person name="Matsumoto T."/>
        </authorList>
    </citation>
    <scope>NUCLEOTIDE SEQUENCE [LARGE SCALE GENOMIC DNA]</scope>
    <source>
        <strain evidence="3">cv. Nipponbare</strain>
    </source>
</reference>
<accession>A0A0P0WJE5</accession>
<dbReference type="AlphaFoldDB" id="A0A0P0WJE5"/>